<evidence type="ECO:0000256" key="1">
    <source>
        <dbReference type="SAM" id="Coils"/>
    </source>
</evidence>
<dbReference type="InterPro" id="IPR046282">
    <property type="entry name" value="DUF6319"/>
</dbReference>
<feature type="compositionally biased region" description="Low complexity" evidence="2">
    <location>
        <begin position="164"/>
        <end position="175"/>
    </location>
</feature>
<evidence type="ECO:0000313" key="3">
    <source>
        <dbReference type="EMBL" id="MDV6307354.1"/>
    </source>
</evidence>
<dbReference type="Pfam" id="PF19844">
    <property type="entry name" value="DUF6319"/>
    <property type="match status" value="1"/>
</dbReference>
<accession>A0ABU4DDN2</accession>
<feature type="compositionally biased region" description="Pro residues" evidence="2">
    <location>
        <begin position="99"/>
        <end position="117"/>
    </location>
</feature>
<protein>
    <submittedName>
        <fullName evidence="3">DUF6319 family protein</fullName>
    </submittedName>
</protein>
<proteinExistence type="predicted"/>
<dbReference type="RefSeq" id="WP_317505332.1">
    <property type="nucleotide sequence ID" value="NZ_JAWLKI010000007.1"/>
</dbReference>
<reference evidence="3 4" key="1">
    <citation type="submission" date="2023-10" db="EMBL/GenBank/DDBJ databases">
        <title>Development of a sustainable strategy for remediation of hydrocarbon-contaminated territories based on the waste exchange concept.</title>
        <authorList>
            <person name="Krivoruchko A."/>
        </authorList>
    </citation>
    <scope>NUCLEOTIDE SEQUENCE [LARGE SCALE GENOMIC DNA]</scope>
    <source>
        <strain evidence="3 4">IEGM 1266</strain>
    </source>
</reference>
<feature type="coiled-coil region" evidence="1">
    <location>
        <begin position="225"/>
        <end position="252"/>
    </location>
</feature>
<keyword evidence="4" id="KW-1185">Reference proteome</keyword>
<dbReference type="EMBL" id="JAWLKI010000007">
    <property type="protein sequence ID" value="MDV6307354.1"/>
    <property type="molecule type" value="Genomic_DNA"/>
</dbReference>
<feature type="compositionally biased region" description="Low complexity" evidence="2">
    <location>
        <begin position="80"/>
        <end position="98"/>
    </location>
</feature>
<keyword evidence="1" id="KW-0175">Coiled coil</keyword>
<sequence>MVGVSSHRRPGLTPDDLESLSAALAAGKRATVYLRDPMPSLGLDAGASARVVSIDGSTVMVSPKGVDDQLPFEADELQKTRAATSVSSARQRTARATPAPNPGQPPKPAQAPKPVAPKPVAQKPKAESPQAPAVRTEHSSRAEPETDTVKPRPVPPKAPRRPKTASVVSVTVASAGESTWTVSVSHGSRKGKATEVTADRVARAMRELGDETAVAAVDGVIESARAAAQERIDELTRELESARAALAHLDGDSTDD</sequence>
<dbReference type="Proteomes" id="UP001185779">
    <property type="component" value="Unassembled WGS sequence"/>
</dbReference>
<feature type="compositionally biased region" description="Basic and acidic residues" evidence="2">
    <location>
        <begin position="135"/>
        <end position="150"/>
    </location>
</feature>
<comment type="caution">
    <text evidence="3">The sequence shown here is derived from an EMBL/GenBank/DDBJ whole genome shotgun (WGS) entry which is preliminary data.</text>
</comment>
<evidence type="ECO:0000256" key="2">
    <source>
        <dbReference type="SAM" id="MobiDB-lite"/>
    </source>
</evidence>
<gene>
    <name evidence="3" type="ORF">R3P94_08420</name>
</gene>
<name>A0ABU4DDN2_9ACTN</name>
<organism evidence="3 4">
    <name type="scientific">Gordonia amicalis</name>
    <dbReference type="NCBI Taxonomy" id="89053"/>
    <lineage>
        <taxon>Bacteria</taxon>
        <taxon>Bacillati</taxon>
        <taxon>Actinomycetota</taxon>
        <taxon>Actinomycetes</taxon>
        <taxon>Mycobacteriales</taxon>
        <taxon>Gordoniaceae</taxon>
        <taxon>Gordonia</taxon>
    </lineage>
</organism>
<evidence type="ECO:0000313" key="4">
    <source>
        <dbReference type="Proteomes" id="UP001185779"/>
    </source>
</evidence>
<feature type="region of interest" description="Disordered" evidence="2">
    <location>
        <begin position="71"/>
        <end position="194"/>
    </location>
</feature>
<feature type="compositionally biased region" description="Polar residues" evidence="2">
    <location>
        <begin position="176"/>
        <end position="186"/>
    </location>
</feature>